<organism evidence="7">
    <name type="scientific">freshwater metagenome</name>
    <dbReference type="NCBI Taxonomy" id="449393"/>
    <lineage>
        <taxon>unclassified sequences</taxon>
        <taxon>metagenomes</taxon>
        <taxon>ecological metagenomes</taxon>
    </lineage>
</organism>
<keyword evidence="3 6" id="KW-0812">Transmembrane</keyword>
<dbReference type="PANTHER" id="PTHR30482">
    <property type="entry name" value="HIGH-AFFINITY BRANCHED-CHAIN AMINO ACID TRANSPORT SYSTEM PERMEASE"/>
    <property type="match status" value="1"/>
</dbReference>
<feature type="transmembrane region" description="Helical" evidence="6">
    <location>
        <begin position="252"/>
        <end position="281"/>
    </location>
</feature>
<evidence type="ECO:0000256" key="4">
    <source>
        <dbReference type="ARBA" id="ARBA00022989"/>
    </source>
</evidence>
<name>A0A6J6L1G3_9ZZZZ</name>
<feature type="transmembrane region" description="Helical" evidence="6">
    <location>
        <begin position="12"/>
        <end position="28"/>
    </location>
</feature>
<evidence type="ECO:0000256" key="5">
    <source>
        <dbReference type="ARBA" id="ARBA00023136"/>
    </source>
</evidence>
<dbReference type="EMBL" id="CAEZZC010000005">
    <property type="protein sequence ID" value="CAB4746685.1"/>
    <property type="molecule type" value="Genomic_DNA"/>
</dbReference>
<dbReference type="EMBL" id="CAFBQL010000005">
    <property type="protein sequence ID" value="CAB5058414.1"/>
    <property type="molecule type" value="Genomic_DNA"/>
</dbReference>
<dbReference type="EMBL" id="CAFBLE010000005">
    <property type="protein sequence ID" value="CAB4865796.1"/>
    <property type="molecule type" value="Genomic_DNA"/>
</dbReference>
<feature type="transmembrane region" description="Helical" evidence="6">
    <location>
        <begin position="34"/>
        <end position="55"/>
    </location>
</feature>
<sequence>MLKKFFANGVRTRFIGTIACGWFLLLAADRVDPLRVYQGGIVAIYVIAIASVILLTGYSGQVSLGQGAFMAIGGFSAALSSKYWHLPFFLTLIVAVLAGALAGALLGGGAARLSGPYLAGITLALAIGLPNLANQFSFLGGEQGLDYSVGDPPLRFGMDFTTDKWFFWITGLAALITLWWTQNILMSRYGRTWRALRSNPAAAQLAGIHVGRVKVLAFTLSAGLAGLAGALLSMTLFYALPSAFPLSLSFALVTGAVLAGVTHLLGSMLGAIVLVAIPAYAELLANKLGGAERVIANLPGLMISTLLILAVLFTPNGPGEQWRTFKEKKGKKDRQTR</sequence>
<dbReference type="AlphaFoldDB" id="A0A6J6L1G3"/>
<dbReference type="InterPro" id="IPR001851">
    <property type="entry name" value="ABC_transp_permease"/>
</dbReference>
<comment type="subcellular location">
    <subcellularLocation>
        <location evidence="1">Cell membrane</location>
        <topology evidence="1">Multi-pass membrane protein</topology>
    </subcellularLocation>
</comment>
<feature type="transmembrane region" description="Helical" evidence="6">
    <location>
        <begin position="115"/>
        <end position="133"/>
    </location>
</feature>
<proteinExistence type="predicted"/>
<evidence type="ECO:0000313" key="7">
    <source>
        <dbReference type="EMBL" id="CAB4654434.1"/>
    </source>
</evidence>
<reference evidence="7" key="1">
    <citation type="submission" date="2020-05" db="EMBL/GenBank/DDBJ databases">
        <authorList>
            <person name="Chiriac C."/>
            <person name="Salcher M."/>
            <person name="Ghai R."/>
            <person name="Kavagutti S V."/>
        </authorList>
    </citation>
    <scope>NUCLEOTIDE SEQUENCE</scope>
</reference>
<protein>
    <submittedName>
        <fullName evidence="7">Unannotated protein</fullName>
    </submittedName>
</protein>
<evidence type="ECO:0000256" key="6">
    <source>
        <dbReference type="SAM" id="Phobius"/>
    </source>
</evidence>
<evidence type="ECO:0000256" key="2">
    <source>
        <dbReference type="ARBA" id="ARBA00022475"/>
    </source>
</evidence>
<dbReference type="InterPro" id="IPR043428">
    <property type="entry name" value="LivM-like"/>
</dbReference>
<evidence type="ECO:0000313" key="10">
    <source>
        <dbReference type="EMBL" id="CAB4922849.1"/>
    </source>
</evidence>
<dbReference type="Pfam" id="PF02653">
    <property type="entry name" value="BPD_transp_2"/>
    <property type="match status" value="1"/>
</dbReference>
<accession>A0A6J6L1G3</accession>
<feature type="transmembrane region" description="Helical" evidence="6">
    <location>
        <begin position="86"/>
        <end position="108"/>
    </location>
</feature>
<gene>
    <name evidence="7" type="ORF">UFOPK2289_00016</name>
    <name evidence="8" type="ORF">UFOPK2822_00549</name>
    <name evidence="9" type="ORF">UFOPK3346_00733</name>
    <name evidence="10" type="ORF">UFOPK3670_00773</name>
    <name evidence="11" type="ORF">UFOPK4308_00820</name>
</gene>
<dbReference type="GO" id="GO:0015658">
    <property type="term" value="F:branched-chain amino acid transmembrane transporter activity"/>
    <property type="evidence" value="ECO:0007669"/>
    <property type="project" value="InterPro"/>
</dbReference>
<keyword evidence="5 6" id="KW-0472">Membrane</keyword>
<keyword evidence="2" id="KW-1003">Cell membrane</keyword>
<dbReference type="GO" id="GO:0005886">
    <property type="term" value="C:plasma membrane"/>
    <property type="evidence" value="ECO:0007669"/>
    <property type="project" value="UniProtKB-SubCell"/>
</dbReference>
<feature type="transmembrane region" description="Helical" evidence="6">
    <location>
        <begin position="293"/>
        <end position="313"/>
    </location>
</feature>
<evidence type="ECO:0000256" key="1">
    <source>
        <dbReference type="ARBA" id="ARBA00004651"/>
    </source>
</evidence>
<evidence type="ECO:0000313" key="11">
    <source>
        <dbReference type="EMBL" id="CAB5058414.1"/>
    </source>
</evidence>
<evidence type="ECO:0000313" key="9">
    <source>
        <dbReference type="EMBL" id="CAB4865796.1"/>
    </source>
</evidence>
<evidence type="ECO:0000256" key="3">
    <source>
        <dbReference type="ARBA" id="ARBA00022692"/>
    </source>
</evidence>
<dbReference type="EMBL" id="CAEZWT010000001">
    <property type="protein sequence ID" value="CAB4654434.1"/>
    <property type="molecule type" value="Genomic_DNA"/>
</dbReference>
<dbReference type="CDD" id="cd06581">
    <property type="entry name" value="TM_PBP1_LivM_like"/>
    <property type="match status" value="1"/>
</dbReference>
<feature type="transmembrane region" description="Helical" evidence="6">
    <location>
        <begin position="215"/>
        <end position="240"/>
    </location>
</feature>
<evidence type="ECO:0000313" key="8">
    <source>
        <dbReference type="EMBL" id="CAB4746685.1"/>
    </source>
</evidence>
<dbReference type="EMBL" id="CAFBMV010000005">
    <property type="protein sequence ID" value="CAB4922849.1"/>
    <property type="molecule type" value="Genomic_DNA"/>
</dbReference>
<keyword evidence="4 6" id="KW-1133">Transmembrane helix</keyword>
<feature type="transmembrane region" description="Helical" evidence="6">
    <location>
        <begin position="165"/>
        <end position="185"/>
    </location>
</feature>
<dbReference type="PANTHER" id="PTHR30482:SF10">
    <property type="entry name" value="HIGH-AFFINITY BRANCHED-CHAIN AMINO ACID TRANSPORT PROTEIN BRAE"/>
    <property type="match status" value="1"/>
</dbReference>